<feature type="domain" description="Response regulatory" evidence="3">
    <location>
        <begin position="4"/>
        <end position="118"/>
    </location>
</feature>
<evidence type="ECO:0000313" key="4">
    <source>
        <dbReference type="EMBL" id="SFA55323.1"/>
    </source>
</evidence>
<name>A0A1I0TUQ4_9SPHI</name>
<dbReference type="Gene3D" id="3.40.50.2300">
    <property type="match status" value="1"/>
</dbReference>
<sequence>MEKMIYLLENDEGITEVLQLLFNSEGYGVSAFSSVSSFMAGLSDHVADLFLLDVMLPDGNGIEVCSYLKSLEKTRNVPIIMMSAHADRYDIRRGCAAENFIKKPFDIHDLLRLVAKHI</sequence>
<protein>
    <submittedName>
        <fullName evidence="4">Response regulator receiver domain-containing protein</fullName>
    </submittedName>
</protein>
<dbReference type="Proteomes" id="UP000198836">
    <property type="component" value="Unassembled WGS sequence"/>
</dbReference>
<dbReference type="OrthoDB" id="5432534at2"/>
<dbReference type="STRING" id="332999.SAMN04488511_114139"/>
<dbReference type="SMART" id="SM00448">
    <property type="entry name" value="REC"/>
    <property type="match status" value="1"/>
</dbReference>
<accession>A0A1I0TUQ4</accession>
<evidence type="ECO:0000313" key="5">
    <source>
        <dbReference type="Proteomes" id="UP000198836"/>
    </source>
</evidence>
<reference evidence="5" key="1">
    <citation type="submission" date="2016-10" db="EMBL/GenBank/DDBJ databases">
        <authorList>
            <person name="Varghese N."/>
            <person name="Submissions S."/>
        </authorList>
    </citation>
    <scope>NUCLEOTIDE SEQUENCE [LARGE SCALE GENOMIC DNA]</scope>
    <source>
        <strain evidence="5">DSM 18130</strain>
    </source>
</reference>
<dbReference type="InterPro" id="IPR011006">
    <property type="entry name" value="CheY-like_superfamily"/>
</dbReference>
<dbReference type="RefSeq" id="WP_056095291.1">
    <property type="nucleotide sequence ID" value="NZ_FOJM01000014.1"/>
</dbReference>
<gene>
    <name evidence="4" type="ORF">SAMN04488511_114139</name>
</gene>
<dbReference type="AlphaFoldDB" id="A0A1I0TUQ4"/>
<dbReference type="InterPro" id="IPR050595">
    <property type="entry name" value="Bact_response_regulator"/>
</dbReference>
<evidence type="ECO:0000259" key="3">
    <source>
        <dbReference type="PROSITE" id="PS50110"/>
    </source>
</evidence>
<dbReference type="PANTHER" id="PTHR44591:SF3">
    <property type="entry name" value="RESPONSE REGULATORY DOMAIN-CONTAINING PROTEIN"/>
    <property type="match status" value="1"/>
</dbReference>
<dbReference type="SUPFAM" id="SSF52172">
    <property type="entry name" value="CheY-like"/>
    <property type="match status" value="1"/>
</dbReference>
<evidence type="ECO:0000256" key="2">
    <source>
        <dbReference type="PROSITE-ProRule" id="PRU00169"/>
    </source>
</evidence>
<organism evidence="4 5">
    <name type="scientific">Pedobacter suwonensis</name>
    <dbReference type="NCBI Taxonomy" id="332999"/>
    <lineage>
        <taxon>Bacteria</taxon>
        <taxon>Pseudomonadati</taxon>
        <taxon>Bacteroidota</taxon>
        <taxon>Sphingobacteriia</taxon>
        <taxon>Sphingobacteriales</taxon>
        <taxon>Sphingobacteriaceae</taxon>
        <taxon>Pedobacter</taxon>
    </lineage>
</organism>
<dbReference type="PANTHER" id="PTHR44591">
    <property type="entry name" value="STRESS RESPONSE REGULATOR PROTEIN 1"/>
    <property type="match status" value="1"/>
</dbReference>
<proteinExistence type="predicted"/>
<dbReference type="GO" id="GO:0000160">
    <property type="term" value="P:phosphorelay signal transduction system"/>
    <property type="evidence" value="ECO:0007669"/>
    <property type="project" value="InterPro"/>
</dbReference>
<feature type="modified residue" description="4-aspartylphosphate" evidence="2">
    <location>
        <position position="53"/>
    </location>
</feature>
<dbReference type="InterPro" id="IPR001789">
    <property type="entry name" value="Sig_transdc_resp-reg_receiver"/>
</dbReference>
<dbReference type="Pfam" id="PF00072">
    <property type="entry name" value="Response_reg"/>
    <property type="match status" value="1"/>
</dbReference>
<dbReference type="PROSITE" id="PS50110">
    <property type="entry name" value="RESPONSE_REGULATORY"/>
    <property type="match status" value="1"/>
</dbReference>
<keyword evidence="5" id="KW-1185">Reference proteome</keyword>
<dbReference type="EMBL" id="FOJM01000014">
    <property type="protein sequence ID" value="SFA55323.1"/>
    <property type="molecule type" value="Genomic_DNA"/>
</dbReference>
<evidence type="ECO:0000256" key="1">
    <source>
        <dbReference type="ARBA" id="ARBA00022553"/>
    </source>
</evidence>
<keyword evidence="1 2" id="KW-0597">Phosphoprotein</keyword>